<gene>
    <name evidence="15" type="ORF">A1356_12275</name>
</gene>
<dbReference type="PANTHER" id="PTHR22573">
    <property type="entry name" value="PHOSPHOHEXOMUTASE FAMILY MEMBER"/>
    <property type="match status" value="1"/>
</dbReference>
<keyword evidence="5" id="KW-0313">Glucose metabolism</keyword>
<dbReference type="Pfam" id="PF02880">
    <property type="entry name" value="PGM_PMM_III"/>
    <property type="match status" value="1"/>
</dbReference>
<name>A0A291IQD7_9GAMM</name>
<comment type="caution">
    <text evidence="15">The sequence shown here is derived from an EMBL/GenBank/DDBJ whole genome shotgun (WGS) entry which is preliminary data.</text>
</comment>
<comment type="cofactor">
    <cofactor evidence="2">
        <name>Mg(2+)</name>
        <dbReference type="ChEBI" id="CHEBI:18420"/>
    </cofactor>
</comment>
<dbReference type="GO" id="GO:0005829">
    <property type="term" value="C:cytosol"/>
    <property type="evidence" value="ECO:0007669"/>
    <property type="project" value="TreeGrafter"/>
</dbReference>
<evidence type="ECO:0000256" key="7">
    <source>
        <dbReference type="ARBA" id="ARBA00022723"/>
    </source>
</evidence>
<dbReference type="Pfam" id="PF02879">
    <property type="entry name" value="PGM_PMM_II"/>
    <property type="match status" value="1"/>
</dbReference>
<dbReference type="InterPro" id="IPR005845">
    <property type="entry name" value="A-D-PHexomutase_a/b/a-II"/>
</dbReference>
<evidence type="ECO:0000313" key="15">
    <source>
        <dbReference type="EMBL" id="OAI26103.1"/>
    </source>
</evidence>
<evidence type="ECO:0000259" key="14">
    <source>
        <dbReference type="Pfam" id="PF02880"/>
    </source>
</evidence>
<dbReference type="Gene3D" id="3.30.310.50">
    <property type="entry name" value="Alpha-D-phosphohexomutase, C-terminal domain"/>
    <property type="match status" value="1"/>
</dbReference>
<dbReference type="InterPro" id="IPR045244">
    <property type="entry name" value="PGM"/>
</dbReference>
<dbReference type="InterPro" id="IPR005844">
    <property type="entry name" value="A-D-PHexomutase_a/b/a-I"/>
</dbReference>
<organism evidence="15 16">
    <name type="scientific">Methylomonas koyamae</name>
    <dbReference type="NCBI Taxonomy" id="702114"/>
    <lineage>
        <taxon>Bacteria</taxon>
        <taxon>Pseudomonadati</taxon>
        <taxon>Pseudomonadota</taxon>
        <taxon>Gammaproteobacteria</taxon>
        <taxon>Methylococcales</taxon>
        <taxon>Methylococcaceae</taxon>
        <taxon>Methylomonas</taxon>
    </lineage>
</organism>
<evidence type="ECO:0000256" key="11">
    <source>
        <dbReference type="RuleBase" id="RU004326"/>
    </source>
</evidence>
<dbReference type="GO" id="GO:0006006">
    <property type="term" value="P:glucose metabolic process"/>
    <property type="evidence" value="ECO:0007669"/>
    <property type="project" value="UniProtKB-KW"/>
</dbReference>
<evidence type="ECO:0000256" key="5">
    <source>
        <dbReference type="ARBA" id="ARBA00022526"/>
    </source>
</evidence>
<dbReference type="NCBIfam" id="NF005737">
    <property type="entry name" value="PRK07564.1-1"/>
    <property type="match status" value="1"/>
</dbReference>
<protein>
    <recommendedName>
        <fullName evidence="4">phosphoglucomutase (alpha-D-glucose-1,6-bisphosphate-dependent)</fullName>
        <ecNumber evidence="4">5.4.2.2</ecNumber>
    </recommendedName>
</protein>
<dbReference type="InterPro" id="IPR036900">
    <property type="entry name" value="A-D-PHexomutase_C_sf"/>
</dbReference>
<keyword evidence="8 11" id="KW-0460">Magnesium</keyword>
<proteinExistence type="inferred from homology"/>
<evidence type="ECO:0000256" key="4">
    <source>
        <dbReference type="ARBA" id="ARBA00012728"/>
    </source>
</evidence>
<keyword evidence="16" id="KW-1185">Reference proteome</keyword>
<keyword evidence="10" id="KW-0119">Carbohydrate metabolism</keyword>
<dbReference type="Gene3D" id="3.40.120.10">
    <property type="entry name" value="Alpha-D-Glucose-1,6-Bisphosphate, subunit A, domain 3"/>
    <property type="match status" value="3"/>
</dbReference>
<evidence type="ECO:0000259" key="12">
    <source>
        <dbReference type="Pfam" id="PF02878"/>
    </source>
</evidence>
<keyword evidence="6" id="KW-0597">Phosphoprotein</keyword>
<dbReference type="InterPro" id="IPR005846">
    <property type="entry name" value="A-D-PHexomutase_a/b/a-III"/>
</dbReference>
<dbReference type="FunFam" id="3.30.310.50:FF:000002">
    <property type="entry name" value="Phosphoglucomutase 5"/>
    <property type="match status" value="1"/>
</dbReference>
<dbReference type="SUPFAM" id="SSF55957">
    <property type="entry name" value="Phosphoglucomutase, C-terminal domain"/>
    <property type="match status" value="1"/>
</dbReference>
<comment type="catalytic activity">
    <reaction evidence="1">
        <text>alpha-D-glucose 1-phosphate = alpha-D-glucose 6-phosphate</text>
        <dbReference type="Rhea" id="RHEA:23536"/>
        <dbReference type="ChEBI" id="CHEBI:58225"/>
        <dbReference type="ChEBI" id="CHEBI:58601"/>
        <dbReference type="EC" id="5.4.2.2"/>
    </reaction>
</comment>
<evidence type="ECO:0000256" key="9">
    <source>
        <dbReference type="ARBA" id="ARBA00023235"/>
    </source>
</evidence>
<dbReference type="Pfam" id="PF24947">
    <property type="entry name" value="PGM1_C_vert_fung"/>
    <property type="match status" value="1"/>
</dbReference>
<feature type="domain" description="Alpha-D-phosphohexomutase alpha/beta/alpha" evidence="13">
    <location>
        <begin position="184"/>
        <end position="287"/>
    </location>
</feature>
<evidence type="ECO:0000256" key="6">
    <source>
        <dbReference type="ARBA" id="ARBA00022553"/>
    </source>
</evidence>
<evidence type="ECO:0000259" key="13">
    <source>
        <dbReference type="Pfam" id="PF02879"/>
    </source>
</evidence>
<dbReference type="PROSITE" id="PS00710">
    <property type="entry name" value="PGM_PMM"/>
    <property type="match status" value="1"/>
</dbReference>
<dbReference type="FunFam" id="3.40.120.10:FF:000006">
    <property type="entry name" value="Phosphoglucomutase PgmA"/>
    <property type="match status" value="1"/>
</dbReference>
<evidence type="ECO:0000313" key="16">
    <source>
        <dbReference type="Proteomes" id="UP000077734"/>
    </source>
</evidence>
<sequence>MTTTITKTTPYDDQKPGTSGLRKKVKVFQQSKYLENFVQSIFDSLEGYQGQTLVIGGDGRYYNRKAIQIIIKMAAANGFGELIIGQGGLLSTPAASNIIRKYNAFGGIVLSASHNPGGPEEDFGIKYNVGNGGPAPEKFTDKLYENTKTITGYKKARFGDVDLDAVGEVEKGGVKIRIIDPVADYAELMARIFDFDLLKQSIQNGFITLKFDAMHAITGPYAKHILEDVLGAAPGSVFNAVPLEDFGGGHPDPNLVHAHELAEIMFGPNPPTFGAASDGDGDRNMIMGANIFVTPSDSLAIMAANAKLIPAYAKGISGVARSMPTSQAVDRVADKLSLPCYETPTGWKFFGNLLDADKITLCGEESFGSGSNHVREKDGLWAVLFWLNLIARKRESVEDIVREHWQTYGRDIYCRHDYEAVDAEIANGIVDHLRGQLDTLPGKSWGDYEVKYADEFSYTDPVDGSVSSRQGIRIGFVNGSRIVFRLSGTGTVGATLRIYLERYERDIRKHDQDAQAALAELIDIAEQLCEVKKRTGRTEPDVIT</sequence>
<evidence type="ECO:0000256" key="10">
    <source>
        <dbReference type="ARBA" id="ARBA00023277"/>
    </source>
</evidence>
<comment type="similarity">
    <text evidence="3 11">Belongs to the phosphohexose mutase family.</text>
</comment>
<dbReference type="AlphaFoldDB" id="A0A291IQD7"/>
<dbReference type="InterPro" id="IPR005841">
    <property type="entry name" value="Alpha-D-phosphohexomutase_SF"/>
</dbReference>
<dbReference type="FunFam" id="3.40.120.10:FF:000005">
    <property type="entry name" value="Phosphoglucomutase 5"/>
    <property type="match status" value="1"/>
</dbReference>
<evidence type="ECO:0000256" key="3">
    <source>
        <dbReference type="ARBA" id="ARBA00010231"/>
    </source>
</evidence>
<evidence type="ECO:0000256" key="2">
    <source>
        <dbReference type="ARBA" id="ARBA00001946"/>
    </source>
</evidence>
<dbReference type="Proteomes" id="UP000077734">
    <property type="component" value="Unassembled WGS sequence"/>
</dbReference>
<feature type="domain" description="Alpha-D-phosphohexomutase alpha/beta/alpha" evidence="14">
    <location>
        <begin position="296"/>
        <end position="408"/>
    </location>
</feature>
<reference evidence="15 16" key="1">
    <citation type="submission" date="2016-03" db="EMBL/GenBank/DDBJ databases">
        <authorList>
            <person name="Heylen K."/>
            <person name="De Vos P."/>
            <person name="Vekeman B."/>
        </authorList>
    </citation>
    <scope>NUCLEOTIDE SEQUENCE [LARGE SCALE GENOMIC DNA]</scope>
    <source>
        <strain evidence="15 16">R-49807</strain>
    </source>
</reference>
<dbReference type="SUPFAM" id="SSF53738">
    <property type="entry name" value="Phosphoglucomutase, first 3 domains"/>
    <property type="match status" value="3"/>
</dbReference>
<keyword evidence="7 11" id="KW-0479">Metal-binding</keyword>
<dbReference type="Pfam" id="PF02878">
    <property type="entry name" value="PGM_PMM_I"/>
    <property type="match status" value="1"/>
</dbReference>
<dbReference type="GO" id="GO:0000287">
    <property type="term" value="F:magnesium ion binding"/>
    <property type="evidence" value="ECO:0007669"/>
    <property type="project" value="InterPro"/>
</dbReference>
<accession>A0A291IQD7</accession>
<dbReference type="KEGG" id="mko:MKLM6_4213"/>
<dbReference type="InterPro" id="IPR016066">
    <property type="entry name" value="A-D-PHexomutase_CS"/>
</dbReference>
<dbReference type="EMBL" id="LUUL01000075">
    <property type="protein sequence ID" value="OAI26103.1"/>
    <property type="molecule type" value="Genomic_DNA"/>
</dbReference>
<dbReference type="PRINTS" id="PR00509">
    <property type="entry name" value="PGMPMM"/>
</dbReference>
<evidence type="ECO:0000256" key="1">
    <source>
        <dbReference type="ARBA" id="ARBA00000443"/>
    </source>
</evidence>
<evidence type="ECO:0000256" key="8">
    <source>
        <dbReference type="ARBA" id="ARBA00022842"/>
    </source>
</evidence>
<dbReference type="InterPro" id="IPR016055">
    <property type="entry name" value="A-D-PHexomutase_a/b/a-I/II/III"/>
</dbReference>
<dbReference type="CDD" id="cd03085">
    <property type="entry name" value="PGM1"/>
    <property type="match status" value="1"/>
</dbReference>
<dbReference type="RefSeq" id="WP_064027286.1">
    <property type="nucleotide sequence ID" value="NZ_CP023669.1"/>
</dbReference>
<feature type="domain" description="Alpha-D-phosphohexomutase alpha/beta/alpha" evidence="12">
    <location>
        <begin position="14"/>
        <end position="151"/>
    </location>
</feature>
<dbReference type="PANTHER" id="PTHR22573:SF2">
    <property type="entry name" value="PHOSPHOGLUCOMUTASE"/>
    <property type="match status" value="1"/>
</dbReference>
<dbReference type="FunFam" id="3.40.120.10:FF:000004">
    <property type="entry name" value="Phosphoglucomutase 5"/>
    <property type="match status" value="1"/>
</dbReference>
<keyword evidence="9" id="KW-0413">Isomerase</keyword>
<dbReference type="EC" id="5.4.2.2" evidence="4"/>
<dbReference type="GO" id="GO:0004614">
    <property type="term" value="F:phosphoglucomutase activity"/>
    <property type="evidence" value="ECO:0007669"/>
    <property type="project" value="UniProtKB-EC"/>
</dbReference>